<dbReference type="Proteomes" id="UP001273768">
    <property type="component" value="Unassembled WGS sequence"/>
</dbReference>
<dbReference type="RefSeq" id="WP_317296676.1">
    <property type="nucleotide sequence ID" value="NZ_JABFFQ010000008.1"/>
</dbReference>
<name>A0ABU3Z3U5_9EURY</name>
<organism evidence="1 2">
    <name type="scientific">Methanoculleus nereidis</name>
    <dbReference type="NCBI Taxonomy" id="2735141"/>
    <lineage>
        <taxon>Archaea</taxon>
        <taxon>Methanobacteriati</taxon>
        <taxon>Methanobacteriota</taxon>
        <taxon>Stenosarchaea group</taxon>
        <taxon>Methanomicrobia</taxon>
        <taxon>Methanomicrobiales</taxon>
        <taxon>Methanomicrobiaceae</taxon>
        <taxon>Methanoculleus</taxon>
    </lineage>
</organism>
<dbReference type="EMBL" id="JABFFQ010000008">
    <property type="protein sequence ID" value="MDV4343493.1"/>
    <property type="molecule type" value="Genomic_DNA"/>
</dbReference>
<comment type="caution">
    <text evidence="1">The sequence shown here is derived from an EMBL/GenBank/DDBJ whole genome shotgun (WGS) entry which is preliminary data.</text>
</comment>
<protein>
    <submittedName>
        <fullName evidence="1">Uncharacterized protein</fullName>
    </submittedName>
</protein>
<reference evidence="1 2" key="1">
    <citation type="submission" date="2020-05" db="EMBL/GenBank/DDBJ databases">
        <title>Isolation and characterization of methanoarchaea from a cold seep at offshore SW Taiwan.</title>
        <authorList>
            <person name="Chen Y.-W."/>
            <person name="Chen S.-C."/>
            <person name="Lai M.-C."/>
        </authorList>
    </citation>
    <scope>NUCLEOTIDE SEQUENCE [LARGE SCALE GENOMIC DNA]</scope>
    <source>
        <strain evidence="1 2">YWC-01</strain>
    </source>
</reference>
<sequence length="308" mass="33939">MMTQEYRQIRSEIAALEKMLMKLPKSSVIDRMSLEARKKSLEEELASQAMDVRRPLRVNLTFRGKPIVDSRGVFAEFGGAAVREFAGAVAAIGASQSEPLGSRGVIPKREEYQMLITGTATGSFGFVLEEMPHHCTPALERSPLELAVDKTMTILKASVGTDDELSEAVSEADPRALKALRDFLNTLSNQEAVCALESRGESFRFSDVGQVAQSASRLSEENIREEDRELRGQFLGVLPNRRTFEFLARDSDEIITGKVGAAIEDAGSINDHINQPVTIKVRTKRVGVNNPPTYVLFSYETEGGREDA</sequence>
<evidence type="ECO:0000313" key="2">
    <source>
        <dbReference type="Proteomes" id="UP001273768"/>
    </source>
</evidence>
<evidence type="ECO:0000313" key="1">
    <source>
        <dbReference type="EMBL" id="MDV4343493.1"/>
    </source>
</evidence>
<gene>
    <name evidence="1" type="ORF">HL657_10010</name>
</gene>
<keyword evidence="2" id="KW-1185">Reference proteome</keyword>
<proteinExistence type="predicted"/>
<accession>A0ABU3Z3U5</accession>